<reference evidence="1 2" key="1">
    <citation type="submission" date="2012-11" db="EMBL/GenBank/DDBJ databases">
        <title>FINISHED of Natronococcus occultus SP4, DSM 3396.</title>
        <authorList>
            <consortium name="DOE Joint Genome Institute"/>
            <person name="Eisen J."/>
            <person name="Huntemann M."/>
            <person name="Wei C.-L."/>
            <person name="Han J."/>
            <person name="Detter J.C."/>
            <person name="Han C."/>
            <person name="Tapia R."/>
            <person name="Chen A."/>
            <person name="Kyrpides N."/>
            <person name="Mavromatis K."/>
            <person name="Markowitz V."/>
            <person name="Szeto E."/>
            <person name="Ivanova N."/>
            <person name="Mikhailova N."/>
            <person name="Ovchinnikova G."/>
            <person name="Pagani I."/>
            <person name="Pati A."/>
            <person name="Goodwin L."/>
            <person name="Nordberg H.P."/>
            <person name="Cantor M.N."/>
            <person name="Hua S.X."/>
            <person name="Woyke T."/>
            <person name="Eisen J."/>
            <person name="Klenk H.-P."/>
            <person name="Klenk H.-P."/>
        </authorList>
    </citation>
    <scope>NUCLEOTIDE SEQUENCE [LARGE SCALE GENOMIC DNA]</scope>
    <source>
        <strain evidence="1 2">SP4</strain>
    </source>
</reference>
<dbReference type="Pfam" id="PF24373">
    <property type="entry name" value="DUF7529"/>
    <property type="match status" value="1"/>
</dbReference>
<dbReference type="GeneID" id="14405263"/>
<evidence type="ECO:0000313" key="1">
    <source>
        <dbReference type="EMBL" id="AGB36112.1"/>
    </source>
</evidence>
<protein>
    <submittedName>
        <fullName evidence="1">Uncharacterized protein</fullName>
    </submittedName>
</protein>
<dbReference type="AlphaFoldDB" id="L0JSX0"/>
<sequence>MSDEPNPTTTPEWEELLADADGIAAGYREQGWDVLVLEPIDVTPVERGDRSGLDVTIAESAYDRLEDVVGDEAVTVGDAEVYYRPSEGGDRRFALIVERDECSETAVLVPVTYVFPAARAVFEHALRESDLRVHVRPEAADEWIVFSHEEPSLFLEERDVRAWSDG</sequence>
<dbReference type="KEGG" id="nou:Natoc_0235"/>
<proteinExistence type="predicted"/>
<name>L0JSX0_9EURY</name>
<organism evidence="1 2">
    <name type="scientific">Natronococcus occultus SP4</name>
    <dbReference type="NCBI Taxonomy" id="694430"/>
    <lineage>
        <taxon>Archaea</taxon>
        <taxon>Methanobacteriati</taxon>
        <taxon>Methanobacteriota</taxon>
        <taxon>Stenosarchaea group</taxon>
        <taxon>Halobacteria</taxon>
        <taxon>Halobacteriales</taxon>
        <taxon>Natrialbaceae</taxon>
        <taxon>Natronococcus</taxon>
    </lineage>
</organism>
<accession>L0JSX0</accession>
<keyword evidence="2" id="KW-1185">Reference proteome</keyword>
<dbReference type="EMBL" id="CP003929">
    <property type="protein sequence ID" value="AGB36112.1"/>
    <property type="molecule type" value="Genomic_DNA"/>
</dbReference>
<dbReference type="eggNOG" id="arCOG02977">
    <property type="taxonomic scope" value="Archaea"/>
</dbReference>
<gene>
    <name evidence="1" type="ORF">Natoc_0235</name>
</gene>
<dbReference type="Proteomes" id="UP000010878">
    <property type="component" value="Chromosome"/>
</dbReference>
<dbReference type="HOGENOM" id="CLU_092285_1_1_2"/>
<dbReference type="OrthoDB" id="325206at2157"/>
<dbReference type="RefSeq" id="WP_015319568.1">
    <property type="nucleotide sequence ID" value="NC_019974.1"/>
</dbReference>
<evidence type="ECO:0000313" key="2">
    <source>
        <dbReference type="Proteomes" id="UP000010878"/>
    </source>
</evidence>
<dbReference type="InterPro" id="IPR055951">
    <property type="entry name" value="DUF7529"/>
</dbReference>